<gene>
    <name evidence="1" type="ORF">AVEN_169469_1</name>
</gene>
<protein>
    <submittedName>
        <fullName evidence="1">Uncharacterized protein</fullName>
    </submittedName>
</protein>
<keyword evidence="2" id="KW-1185">Reference proteome</keyword>
<comment type="caution">
    <text evidence="1">The sequence shown here is derived from an EMBL/GenBank/DDBJ whole genome shotgun (WGS) entry which is preliminary data.</text>
</comment>
<name>A0A4Y2PXW7_ARAVE</name>
<evidence type="ECO:0000313" key="2">
    <source>
        <dbReference type="Proteomes" id="UP000499080"/>
    </source>
</evidence>
<accession>A0A4Y2PXW7</accession>
<evidence type="ECO:0000313" key="1">
    <source>
        <dbReference type="EMBL" id="GBN55932.1"/>
    </source>
</evidence>
<proteinExistence type="predicted"/>
<organism evidence="1 2">
    <name type="scientific">Araneus ventricosus</name>
    <name type="common">Orbweaver spider</name>
    <name type="synonym">Epeira ventricosa</name>
    <dbReference type="NCBI Taxonomy" id="182803"/>
    <lineage>
        <taxon>Eukaryota</taxon>
        <taxon>Metazoa</taxon>
        <taxon>Ecdysozoa</taxon>
        <taxon>Arthropoda</taxon>
        <taxon>Chelicerata</taxon>
        <taxon>Arachnida</taxon>
        <taxon>Araneae</taxon>
        <taxon>Araneomorphae</taxon>
        <taxon>Entelegynae</taxon>
        <taxon>Araneoidea</taxon>
        <taxon>Araneidae</taxon>
        <taxon>Araneus</taxon>
    </lineage>
</organism>
<sequence>MLANRSFQLPAQLPVLQPSGMKPKLKKKKYENLMELLQFVPPIYRQFYMRLPHTTTTEVTTPVVEAGVESEAGNVYETDTDN</sequence>
<dbReference type="Proteomes" id="UP000499080">
    <property type="component" value="Unassembled WGS sequence"/>
</dbReference>
<dbReference type="AlphaFoldDB" id="A0A4Y2PXW7"/>
<dbReference type="EMBL" id="BGPR01012409">
    <property type="protein sequence ID" value="GBN55932.1"/>
    <property type="molecule type" value="Genomic_DNA"/>
</dbReference>
<reference evidence="1 2" key="1">
    <citation type="journal article" date="2019" name="Sci. Rep.">
        <title>Orb-weaving spider Araneus ventricosus genome elucidates the spidroin gene catalogue.</title>
        <authorList>
            <person name="Kono N."/>
            <person name="Nakamura H."/>
            <person name="Ohtoshi R."/>
            <person name="Moran D.A.P."/>
            <person name="Shinohara A."/>
            <person name="Yoshida Y."/>
            <person name="Fujiwara M."/>
            <person name="Mori M."/>
            <person name="Tomita M."/>
            <person name="Arakawa K."/>
        </authorList>
    </citation>
    <scope>NUCLEOTIDE SEQUENCE [LARGE SCALE GENOMIC DNA]</scope>
</reference>